<feature type="compositionally biased region" description="Acidic residues" evidence="1">
    <location>
        <begin position="90"/>
        <end position="99"/>
    </location>
</feature>
<keyword evidence="2" id="KW-0614">Plasmid</keyword>
<sequence length="106" mass="11858">MSAGLLQEEASLRSRVAQLESEISRLRRTLDRAGISPDISAHQISELMPKHEHIAIVQELKRALRKVSDELTRERARNQSPNEHQSDSASTDEDSDCSVDEAHAKS</sequence>
<feature type="region of interest" description="Disordered" evidence="1">
    <location>
        <begin position="69"/>
        <end position="106"/>
    </location>
</feature>
<evidence type="ECO:0000313" key="2">
    <source>
        <dbReference type="EMBL" id="WMD23982.1"/>
    </source>
</evidence>
<dbReference type="RefSeq" id="WP_306951949.1">
    <property type="nucleotide sequence ID" value="NZ_CP132977.1"/>
</dbReference>
<evidence type="ECO:0000313" key="3">
    <source>
        <dbReference type="Proteomes" id="UP001234798"/>
    </source>
</evidence>
<protein>
    <submittedName>
        <fullName evidence="2">Uncharacterized protein</fullName>
    </submittedName>
</protein>
<evidence type="ECO:0000256" key="1">
    <source>
        <dbReference type="SAM" id="MobiDB-lite"/>
    </source>
</evidence>
<keyword evidence="3" id="KW-1185">Reference proteome</keyword>
<organism evidence="2 3">
    <name type="scientific">Achromobacter seleniivolatilans</name>
    <dbReference type="NCBI Taxonomy" id="3047478"/>
    <lineage>
        <taxon>Bacteria</taxon>
        <taxon>Pseudomonadati</taxon>
        <taxon>Pseudomonadota</taxon>
        <taxon>Betaproteobacteria</taxon>
        <taxon>Burkholderiales</taxon>
        <taxon>Alcaligenaceae</taxon>
        <taxon>Achromobacter</taxon>
    </lineage>
</organism>
<accession>A0ABY9MBF9</accession>
<dbReference type="Proteomes" id="UP001234798">
    <property type="component" value="Plasmid unnamed"/>
</dbReference>
<reference evidence="2 3" key="1">
    <citation type="submission" date="2023-08" db="EMBL/GenBank/DDBJ databases">
        <title>Achromobacter seleniivolatilans sp. nov., isolated from seleniferous soil.</title>
        <authorList>
            <person name="Zhang S."/>
            <person name="Li K."/>
            <person name="Peng J."/>
            <person name="Zhao Q."/>
            <person name="Wang H."/>
            <person name="Guo Y."/>
        </authorList>
    </citation>
    <scope>NUCLEOTIDE SEQUENCE [LARGE SCALE GENOMIC DNA]</scope>
    <source>
        <strain evidence="2 3">R39</strain>
        <plasmid evidence="2 3">unnamed</plasmid>
    </source>
</reference>
<gene>
    <name evidence="2" type="ORF">RAS12_30580</name>
</gene>
<proteinExistence type="predicted"/>
<feature type="compositionally biased region" description="Polar residues" evidence="1">
    <location>
        <begin position="78"/>
        <end position="89"/>
    </location>
</feature>
<name>A0ABY9MBF9_9BURK</name>
<dbReference type="EMBL" id="CP132977">
    <property type="protein sequence ID" value="WMD23982.1"/>
    <property type="molecule type" value="Genomic_DNA"/>
</dbReference>
<geneLocation type="plasmid" evidence="2 3">
    <name>unnamed</name>
</geneLocation>